<feature type="compositionally biased region" description="Basic and acidic residues" evidence="1">
    <location>
        <begin position="41"/>
        <end position="51"/>
    </location>
</feature>
<dbReference type="Proteomes" id="UP000072741">
    <property type="component" value="Unassembled WGS sequence"/>
</dbReference>
<keyword evidence="2" id="KW-0812">Transmembrane</keyword>
<accession>A0A147GRK5</accession>
<evidence type="ECO:0000256" key="2">
    <source>
        <dbReference type="SAM" id="Phobius"/>
    </source>
</evidence>
<keyword evidence="2" id="KW-1133">Transmembrane helix</keyword>
<feature type="region of interest" description="Disordered" evidence="1">
    <location>
        <begin position="41"/>
        <end position="63"/>
    </location>
</feature>
<evidence type="ECO:0000256" key="1">
    <source>
        <dbReference type="SAM" id="MobiDB-lite"/>
    </source>
</evidence>
<proteinExistence type="predicted"/>
<keyword evidence="2" id="KW-0472">Membrane</keyword>
<feature type="transmembrane region" description="Helical" evidence="2">
    <location>
        <begin position="6"/>
        <end position="25"/>
    </location>
</feature>
<dbReference type="AlphaFoldDB" id="A0A147GRK5"/>
<keyword evidence="4" id="KW-1185">Reference proteome</keyword>
<gene>
    <name evidence="3" type="ORF">NS331_14855</name>
</gene>
<sequence>MGGIDFSTLGLLLGAGTGVLSFWLGRKLTAKWRLRKREKEEIARRATETRQQRRARERRENAR</sequence>
<evidence type="ECO:0000313" key="3">
    <source>
        <dbReference type="EMBL" id="KTT19302.1"/>
    </source>
</evidence>
<protein>
    <submittedName>
        <fullName evidence="3">Uncharacterized protein</fullName>
    </submittedName>
</protein>
<dbReference type="EMBL" id="LDSL01000094">
    <property type="protein sequence ID" value="KTT19302.1"/>
    <property type="molecule type" value="Genomic_DNA"/>
</dbReference>
<dbReference type="RefSeq" id="WP_058642748.1">
    <property type="nucleotide sequence ID" value="NZ_LDSL01000094.1"/>
</dbReference>
<dbReference type="PATRIC" id="fig|433924.3.peg.5137"/>
<reference evidence="3 4" key="1">
    <citation type="journal article" date="2016" name="Front. Microbiol.">
        <title>Genomic Resource of Rice Seed Associated Bacteria.</title>
        <authorList>
            <person name="Midha S."/>
            <person name="Bansal K."/>
            <person name="Sharma S."/>
            <person name="Kumar N."/>
            <person name="Patil P.P."/>
            <person name="Chaudhry V."/>
            <person name="Patil P.B."/>
        </authorList>
    </citation>
    <scope>NUCLEOTIDE SEQUENCE [LARGE SCALE GENOMIC DNA]</scope>
    <source>
        <strain evidence="3 4">NS331</strain>
    </source>
</reference>
<name>A0A147GRK5_9BURK</name>
<evidence type="ECO:0000313" key="4">
    <source>
        <dbReference type="Proteomes" id="UP000072741"/>
    </source>
</evidence>
<comment type="caution">
    <text evidence="3">The sequence shown here is derived from an EMBL/GenBank/DDBJ whole genome shotgun (WGS) entry which is preliminary data.</text>
</comment>
<organism evidence="3 4">
    <name type="scientific">Pseudacidovorax intermedius</name>
    <dbReference type="NCBI Taxonomy" id="433924"/>
    <lineage>
        <taxon>Bacteria</taxon>
        <taxon>Pseudomonadati</taxon>
        <taxon>Pseudomonadota</taxon>
        <taxon>Betaproteobacteria</taxon>
        <taxon>Burkholderiales</taxon>
        <taxon>Comamonadaceae</taxon>
        <taxon>Pseudacidovorax</taxon>
    </lineage>
</organism>